<reference evidence="1 2" key="1">
    <citation type="submission" date="2021-01" db="EMBL/GenBank/DDBJ databases">
        <title>Genomic Encyclopedia of Type Strains, Phase IV (KMG-IV): sequencing the most valuable type-strain genomes for metagenomic binning, comparative biology and taxonomic classification.</title>
        <authorList>
            <person name="Goeker M."/>
        </authorList>
    </citation>
    <scope>NUCLEOTIDE SEQUENCE [LARGE SCALE GENOMIC DNA]</scope>
    <source>
        <strain evidence="1 2">DSM 27382</strain>
    </source>
</reference>
<protein>
    <submittedName>
        <fullName evidence="1">Uncharacterized protein</fullName>
    </submittedName>
</protein>
<gene>
    <name evidence="1" type="ORF">JOC28_000480</name>
</gene>
<comment type="caution">
    <text evidence="1">The sequence shown here is derived from an EMBL/GenBank/DDBJ whole genome shotgun (WGS) entry which is preliminary data.</text>
</comment>
<keyword evidence="2" id="KW-1185">Reference proteome</keyword>
<sequence length="136" mass="15542">MIEKTPSQKAVLFVRTFSRGSTFIQSLSHPKDSLRLEQVIVLNGTTRHTLLSNRFCMCTQECVVRGLHAFSPMSTLCLLSRTISINAFNLLLFYLKILKIASENRYSITKKTGFLQSLIKIEFFLLSSHKKSRNVL</sequence>
<accession>A0ABS2PS29</accession>
<evidence type="ECO:0000313" key="1">
    <source>
        <dbReference type="EMBL" id="MBM7642187.1"/>
    </source>
</evidence>
<dbReference type="EMBL" id="JAFBEH010000006">
    <property type="protein sequence ID" value="MBM7642187.1"/>
    <property type="molecule type" value="Genomic_DNA"/>
</dbReference>
<name>A0ABS2PS29_9STRE</name>
<dbReference type="Proteomes" id="UP000697472">
    <property type="component" value="Unassembled WGS sequence"/>
</dbReference>
<organism evidence="1 2">
    <name type="scientific">Streptococcus loxodontisalivarius</name>
    <dbReference type="NCBI Taxonomy" id="1349415"/>
    <lineage>
        <taxon>Bacteria</taxon>
        <taxon>Bacillati</taxon>
        <taxon>Bacillota</taxon>
        <taxon>Bacilli</taxon>
        <taxon>Lactobacillales</taxon>
        <taxon>Streptococcaceae</taxon>
        <taxon>Streptococcus</taxon>
    </lineage>
</organism>
<proteinExistence type="predicted"/>
<evidence type="ECO:0000313" key="2">
    <source>
        <dbReference type="Proteomes" id="UP000697472"/>
    </source>
</evidence>